<accession>B7G517</accession>
<keyword evidence="4" id="KW-0862">Zinc</keyword>
<name>B7G517_PHATC</name>
<reference evidence="7 8" key="1">
    <citation type="journal article" date="2008" name="Nature">
        <title>The Phaeodactylum genome reveals the evolutionary history of diatom genomes.</title>
        <authorList>
            <person name="Bowler C."/>
            <person name="Allen A.E."/>
            <person name="Badger J.H."/>
            <person name="Grimwood J."/>
            <person name="Jabbari K."/>
            <person name="Kuo A."/>
            <person name="Maheswari U."/>
            <person name="Martens C."/>
            <person name="Maumus F."/>
            <person name="Otillar R.P."/>
            <person name="Rayko E."/>
            <person name="Salamov A."/>
            <person name="Vandepoele K."/>
            <person name="Beszteri B."/>
            <person name="Gruber A."/>
            <person name="Heijde M."/>
            <person name="Katinka M."/>
            <person name="Mock T."/>
            <person name="Valentin K."/>
            <person name="Verret F."/>
            <person name="Berges J.A."/>
            <person name="Brownlee C."/>
            <person name="Cadoret J.P."/>
            <person name="Chiovitti A."/>
            <person name="Choi C.J."/>
            <person name="Coesel S."/>
            <person name="De Martino A."/>
            <person name="Detter J.C."/>
            <person name="Durkin C."/>
            <person name="Falciatore A."/>
            <person name="Fournet J."/>
            <person name="Haruta M."/>
            <person name="Huysman M.J."/>
            <person name="Jenkins B.D."/>
            <person name="Jiroutova K."/>
            <person name="Jorgensen R.E."/>
            <person name="Joubert Y."/>
            <person name="Kaplan A."/>
            <person name="Kroger N."/>
            <person name="Kroth P.G."/>
            <person name="La Roche J."/>
            <person name="Lindquist E."/>
            <person name="Lommer M."/>
            <person name="Martin-Jezequel V."/>
            <person name="Lopez P.J."/>
            <person name="Lucas S."/>
            <person name="Mangogna M."/>
            <person name="McGinnis K."/>
            <person name="Medlin L.K."/>
            <person name="Montsant A."/>
            <person name="Oudot-Le Secq M.P."/>
            <person name="Napoli C."/>
            <person name="Obornik M."/>
            <person name="Parker M.S."/>
            <person name="Petit J.L."/>
            <person name="Porcel B.M."/>
            <person name="Poulsen N."/>
            <person name="Robison M."/>
            <person name="Rychlewski L."/>
            <person name="Rynearson T.A."/>
            <person name="Schmutz J."/>
            <person name="Shapiro H."/>
            <person name="Siaut M."/>
            <person name="Stanley M."/>
            <person name="Sussman M.R."/>
            <person name="Taylor A.R."/>
            <person name="Vardi A."/>
            <person name="von Dassow P."/>
            <person name="Vyverman W."/>
            <person name="Willis A."/>
            <person name="Wyrwicz L.S."/>
            <person name="Rokhsar D.S."/>
            <person name="Weissenbach J."/>
            <person name="Armbrust E.V."/>
            <person name="Green B.R."/>
            <person name="Van de Peer Y."/>
            <person name="Grigoriev I.V."/>
        </authorList>
    </citation>
    <scope>NUCLEOTIDE SEQUENCE [LARGE SCALE GENOMIC DNA]</scope>
    <source>
        <strain evidence="7 8">CCAP 1055/1</strain>
    </source>
</reference>
<evidence type="ECO:0000256" key="3">
    <source>
        <dbReference type="PROSITE-ProRule" id="PRU00221"/>
    </source>
</evidence>
<feature type="compositionally biased region" description="Gly residues" evidence="5">
    <location>
        <begin position="62"/>
        <end position="72"/>
    </location>
</feature>
<keyword evidence="8" id="KW-1185">Reference proteome</keyword>
<dbReference type="PRINTS" id="PR00320">
    <property type="entry name" value="GPROTEINBRPT"/>
</dbReference>
<feature type="domain" description="C3H1-type" evidence="6">
    <location>
        <begin position="76"/>
        <end position="103"/>
    </location>
</feature>
<dbReference type="InterPro" id="IPR019775">
    <property type="entry name" value="WD40_repeat_CS"/>
</dbReference>
<dbReference type="GO" id="GO:0008270">
    <property type="term" value="F:zinc ion binding"/>
    <property type="evidence" value="ECO:0007669"/>
    <property type="project" value="UniProtKB-KW"/>
</dbReference>
<dbReference type="OrthoDB" id="59941at2759"/>
<keyword evidence="4" id="KW-0863">Zinc-finger</keyword>
<feature type="zinc finger region" description="C3H1-type" evidence="4">
    <location>
        <begin position="76"/>
        <end position="103"/>
    </location>
</feature>
<dbReference type="PROSITE" id="PS50103">
    <property type="entry name" value="ZF_C3H1"/>
    <property type="match status" value="1"/>
</dbReference>
<dbReference type="Gene3D" id="2.130.10.10">
    <property type="entry name" value="YVTN repeat-like/Quinoprotein amine dehydrogenase"/>
    <property type="match status" value="2"/>
</dbReference>
<dbReference type="Pfam" id="PF00400">
    <property type="entry name" value="WD40"/>
    <property type="match status" value="4"/>
</dbReference>
<dbReference type="InterPro" id="IPR036322">
    <property type="entry name" value="WD40_repeat_dom_sf"/>
</dbReference>
<evidence type="ECO:0000256" key="1">
    <source>
        <dbReference type="ARBA" id="ARBA00022574"/>
    </source>
</evidence>
<dbReference type="InParanoid" id="B7G517"/>
<evidence type="ECO:0000256" key="2">
    <source>
        <dbReference type="ARBA" id="ARBA00022737"/>
    </source>
</evidence>
<proteinExistence type="predicted"/>
<dbReference type="EMBL" id="CM000617">
    <property type="protein sequence ID" value="EEC46069.1"/>
    <property type="molecule type" value="Genomic_DNA"/>
</dbReference>
<keyword evidence="4" id="KW-0479">Metal-binding</keyword>
<dbReference type="SMART" id="SM00356">
    <property type="entry name" value="ZnF_C3H1"/>
    <property type="match status" value="1"/>
</dbReference>
<dbReference type="SUPFAM" id="SSF50978">
    <property type="entry name" value="WD40 repeat-like"/>
    <property type="match status" value="1"/>
</dbReference>
<evidence type="ECO:0000313" key="8">
    <source>
        <dbReference type="Proteomes" id="UP000000759"/>
    </source>
</evidence>
<feature type="compositionally biased region" description="Low complexity" evidence="5">
    <location>
        <begin position="34"/>
        <end position="44"/>
    </location>
</feature>
<sequence length="469" mass="48495">MSGFGGNYSGSSNNNNYNSGGGRGSGRGGGGSSGRYSNSSSNYRGGRGRSSGRYNNNSHSRGSGGGGRGGHVNYGPAKFKPCKDYTTKGSCNNSNCSYAHVVQLHGTVNATNSSNNNTTAAAVTSVSIWENSGVIKIFTGSDDGFWRLWNTAGGNFVKEFESPMNGPVSVVQVVNNFLFCGFEAVSRALPDTSVGMVHVWNLQNPSQPPLELHMAPLLPYAHNQAVTALTITTDAGPPKVVSGSRDGSIRVWTFRDNAFVLESDIPGHAREITGLVLLPANNLLWSCAIDGAIRIWDVSQPAKATCQYAITAAPSPPTNPPAPGGAAPSAGHGHTAAVTSLVNFSSPAGAFILSSSLDGTIKAWNGTTGECVASETNGEGVVTMVVAQDAQGNQVLLIGTESGSILCRNLVQTPKAPAFSLLFIMTSFFSAGHQGAVKAITAGPAATFYTGGADGKLLVLQLTGDLQLQ</sequence>
<dbReference type="PANTHER" id="PTHR19855">
    <property type="entry name" value="WD40 REPEAT PROTEIN 12, 37"/>
    <property type="match status" value="1"/>
</dbReference>
<dbReference type="eggNOG" id="KOG0274">
    <property type="taxonomic scope" value="Eukaryota"/>
</dbReference>
<dbReference type="GO" id="GO:0005634">
    <property type="term" value="C:nucleus"/>
    <property type="evidence" value="ECO:0007669"/>
    <property type="project" value="TreeGrafter"/>
</dbReference>
<feature type="compositionally biased region" description="Low complexity" evidence="5">
    <location>
        <begin position="51"/>
        <end position="61"/>
    </location>
</feature>
<dbReference type="AlphaFoldDB" id="B7G517"/>
<dbReference type="Proteomes" id="UP000000759">
    <property type="component" value="Chromosome 15"/>
</dbReference>
<dbReference type="GeneID" id="7202967"/>
<dbReference type="InterPro" id="IPR000571">
    <property type="entry name" value="Znf_CCCH"/>
</dbReference>
<evidence type="ECO:0000259" key="6">
    <source>
        <dbReference type="PROSITE" id="PS50103"/>
    </source>
</evidence>
<feature type="region of interest" description="Disordered" evidence="5">
    <location>
        <begin position="1"/>
        <end position="72"/>
    </location>
</feature>
<feature type="compositionally biased region" description="Low complexity" evidence="5">
    <location>
        <begin position="9"/>
        <end position="18"/>
    </location>
</feature>
<evidence type="ECO:0000256" key="5">
    <source>
        <dbReference type="SAM" id="MobiDB-lite"/>
    </source>
</evidence>
<feature type="repeat" description="WD" evidence="3">
    <location>
        <begin position="219"/>
        <end position="262"/>
    </location>
</feature>
<feature type="repeat" description="WD" evidence="3">
    <location>
        <begin position="331"/>
        <end position="374"/>
    </location>
</feature>
<dbReference type="RefSeq" id="XP_002182168.1">
    <property type="nucleotide sequence ID" value="XM_002182132.1"/>
</dbReference>
<organism evidence="7 8">
    <name type="scientific">Phaeodactylum tricornutum (strain CCAP 1055/1)</name>
    <dbReference type="NCBI Taxonomy" id="556484"/>
    <lineage>
        <taxon>Eukaryota</taxon>
        <taxon>Sar</taxon>
        <taxon>Stramenopiles</taxon>
        <taxon>Ochrophyta</taxon>
        <taxon>Bacillariophyta</taxon>
        <taxon>Bacillariophyceae</taxon>
        <taxon>Bacillariophycidae</taxon>
        <taxon>Naviculales</taxon>
        <taxon>Phaeodactylaceae</taxon>
        <taxon>Phaeodactylum</taxon>
    </lineage>
</organism>
<dbReference type="InterPro" id="IPR015943">
    <property type="entry name" value="WD40/YVTN_repeat-like_dom_sf"/>
</dbReference>
<dbReference type="PROSITE" id="PS50082">
    <property type="entry name" value="WD_REPEATS_2"/>
    <property type="match status" value="3"/>
</dbReference>
<dbReference type="PaxDb" id="2850-Phatr47824"/>
<protein>
    <recommendedName>
        <fullName evidence="6">C3H1-type domain-containing protein</fullName>
    </recommendedName>
</protein>
<feature type="repeat" description="WD" evidence="3">
    <location>
        <begin position="265"/>
        <end position="299"/>
    </location>
</feature>
<dbReference type="PROSITE" id="PS00678">
    <property type="entry name" value="WD_REPEATS_1"/>
    <property type="match status" value="1"/>
</dbReference>
<dbReference type="STRING" id="556484.B7G517"/>
<keyword evidence="2" id="KW-0677">Repeat</keyword>
<dbReference type="PROSITE" id="PS50294">
    <property type="entry name" value="WD_REPEATS_REGION"/>
    <property type="match status" value="2"/>
</dbReference>
<dbReference type="PANTHER" id="PTHR19855:SF11">
    <property type="entry name" value="RIBOSOME BIOGENESIS PROTEIN WDR12"/>
    <property type="match status" value="1"/>
</dbReference>
<dbReference type="KEGG" id="pti:PHATRDRAFT_47824"/>
<dbReference type="SMART" id="SM00320">
    <property type="entry name" value="WD40"/>
    <property type="match status" value="5"/>
</dbReference>
<reference evidence="8" key="2">
    <citation type="submission" date="2008-08" db="EMBL/GenBank/DDBJ databases">
        <authorList>
            <consortium name="Diatom Consortium"/>
            <person name="Grigoriev I."/>
            <person name="Grimwood J."/>
            <person name="Kuo A."/>
            <person name="Otillar R.P."/>
            <person name="Salamov A."/>
            <person name="Detter J.C."/>
            <person name="Lindquist E."/>
            <person name="Shapiro H."/>
            <person name="Lucas S."/>
            <person name="Glavina del Rio T."/>
            <person name="Pitluck S."/>
            <person name="Rokhsar D."/>
            <person name="Bowler C."/>
        </authorList>
    </citation>
    <scope>GENOME REANNOTATION</scope>
    <source>
        <strain evidence="8">CCAP 1055/1</strain>
    </source>
</reference>
<evidence type="ECO:0000256" key="4">
    <source>
        <dbReference type="PROSITE-ProRule" id="PRU00723"/>
    </source>
</evidence>
<dbReference type="InterPro" id="IPR020472">
    <property type="entry name" value="WD40_PAC1"/>
</dbReference>
<gene>
    <name evidence="7" type="ORF">PHATRDRAFT_47824</name>
</gene>
<dbReference type="HOGENOM" id="CLU_037680_1_1_1"/>
<keyword evidence="1 3" id="KW-0853">WD repeat</keyword>
<feature type="compositionally biased region" description="Gly residues" evidence="5">
    <location>
        <begin position="19"/>
        <end position="33"/>
    </location>
</feature>
<evidence type="ECO:0000313" key="7">
    <source>
        <dbReference type="EMBL" id="EEC46069.1"/>
    </source>
</evidence>
<dbReference type="InterPro" id="IPR001680">
    <property type="entry name" value="WD40_rpt"/>
</dbReference>